<gene>
    <name evidence="1" type="ORF">UF78_16860</name>
</gene>
<dbReference type="InterPro" id="IPR027417">
    <property type="entry name" value="P-loop_NTPase"/>
</dbReference>
<dbReference type="Proteomes" id="UP000032487">
    <property type="component" value="Unassembled WGS sequence"/>
</dbReference>
<name>A0A0D9ALH8_STUST</name>
<dbReference type="OrthoDB" id="5380394at2"/>
<accession>A0A0D9ALH8</accession>
<proteinExistence type="predicted"/>
<dbReference type="AlphaFoldDB" id="A0A0D9ALH8"/>
<sequence>MASLTVAPQTVDEMRGWLPIRVWPGDGEWRVDWCWFGEQQLTQPFYRDEVDLALRLPFNQAFRRDTPLTALLDWQAASPGLMPTAFVFHASRCGSTLLAQMLARLDTHIVLSEPPPLDQLLRAHYGSELHGAEHEQCAAVRAMLSALGQRRNAQASHLVVKLDAWNLYELPLLRRCFPDTPWLFLYRDPLEIAASHWHQPGMHMVPGLIGESPLNLAGEPSTPREAFIARRLGRLLQTAVDLHRQYGGLLLNYNELPMALDGRLRTLFGLDAAQVAAALASSGQNAKRPEQVFVADGQGKRDGACASLREAVSRWAAEPYHDLEALRLRQLG</sequence>
<comment type="caution">
    <text evidence="1">The sequence shown here is derived from an EMBL/GenBank/DDBJ whole genome shotgun (WGS) entry which is preliminary data.</text>
</comment>
<protein>
    <submittedName>
        <fullName evidence="1">Aspartyl beta-hydroxylase</fullName>
    </submittedName>
</protein>
<reference evidence="1 2" key="1">
    <citation type="submission" date="2015-02" db="EMBL/GenBank/DDBJ databases">
        <title>Draft genome sequence of Pseudomonas stutzeri NT0128 isolated from wheat (Triticum turgidum) rhizosphere.</title>
        <authorList>
            <person name="Tovi N."/>
            <person name="Frenk S."/>
            <person name="Hadar Y."/>
            <person name="Minz D."/>
        </authorList>
    </citation>
    <scope>NUCLEOTIDE SEQUENCE [LARGE SCALE GENOMIC DNA]</scope>
    <source>
        <strain evidence="1 2">NT0128</strain>
    </source>
</reference>
<organism evidence="1 2">
    <name type="scientific">Stutzerimonas stutzeri</name>
    <name type="common">Pseudomonas stutzeri</name>
    <dbReference type="NCBI Taxonomy" id="316"/>
    <lineage>
        <taxon>Bacteria</taxon>
        <taxon>Pseudomonadati</taxon>
        <taxon>Pseudomonadota</taxon>
        <taxon>Gammaproteobacteria</taxon>
        <taxon>Pseudomonadales</taxon>
        <taxon>Pseudomonadaceae</taxon>
        <taxon>Stutzerimonas</taxon>
    </lineage>
</organism>
<dbReference type="RefSeq" id="WP_045163374.1">
    <property type="nucleotide sequence ID" value="NZ_JYHV01000033.1"/>
</dbReference>
<dbReference type="SUPFAM" id="SSF52540">
    <property type="entry name" value="P-loop containing nucleoside triphosphate hydrolases"/>
    <property type="match status" value="1"/>
</dbReference>
<evidence type="ECO:0000313" key="1">
    <source>
        <dbReference type="EMBL" id="KJH80211.1"/>
    </source>
</evidence>
<dbReference type="PATRIC" id="fig|316.101.peg.171"/>
<evidence type="ECO:0000313" key="2">
    <source>
        <dbReference type="Proteomes" id="UP000032487"/>
    </source>
</evidence>
<dbReference type="Gene3D" id="3.40.50.300">
    <property type="entry name" value="P-loop containing nucleotide triphosphate hydrolases"/>
    <property type="match status" value="1"/>
</dbReference>
<dbReference type="EMBL" id="JYHV01000033">
    <property type="protein sequence ID" value="KJH80211.1"/>
    <property type="molecule type" value="Genomic_DNA"/>
</dbReference>